<dbReference type="InterPro" id="IPR015943">
    <property type="entry name" value="WD40/YVTN_repeat-like_dom_sf"/>
</dbReference>
<name>A0A2S9PMX6_9ACTN</name>
<accession>A0A2S9PMX6</accession>
<organism evidence="1 2">
    <name type="scientific">Streptomyces solincola</name>
    <dbReference type="NCBI Taxonomy" id="2100817"/>
    <lineage>
        <taxon>Bacteria</taxon>
        <taxon>Bacillati</taxon>
        <taxon>Actinomycetota</taxon>
        <taxon>Actinomycetes</taxon>
        <taxon>Kitasatosporales</taxon>
        <taxon>Streptomycetaceae</taxon>
        <taxon>Streptomyces</taxon>
    </lineage>
</organism>
<evidence type="ECO:0000313" key="1">
    <source>
        <dbReference type="EMBL" id="PRH75755.1"/>
    </source>
</evidence>
<comment type="caution">
    <text evidence="1">The sequence shown here is derived from an EMBL/GenBank/DDBJ whole genome shotgun (WGS) entry which is preliminary data.</text>
</comment>
<keyword evidence="2" id="KW-1185">Reference proteome</keyword>
<dbReference type="AlphaFoldDB" id="A0A2S9PMX6"/>
<dbReference type="SUPFAM" id="SSF50969">
    <property type="entry name" value="YVTN repeat-like/Quinoprotein amine dehydrogenase"/>
    <property type="match status" value="1"/>
</dbReference>
<gene>
    <name evidence="1" type="ORF">C6N75_29275</name>
</gene>
<dbReference type="InterPro" id="IPR011044">
    <property type="entry name" value="Quino_amine_DH_bsu"/>
</dbReference>
<dbReference type="EMBL" id="PVLV01000687">
    <property type="protein sequence ID" value="PRH75755.1"/>
    <property type="molecule type" value="Genomic_DNA"/>
</dbReference>
<reference evidence="1 2" key="1">
    <citation type="submission" date="2018-03" db="EMBL/GenBank/DDBJ databases">
        <title>Novel Streptomyces sp. from soil.</title>
        <authorList>
            <person name="Tan G.Y.A."/>
            <person name="Lee Z.Y."/>
        </authorList>
    </citation>
    <scope>NUCLEOTIDE SEQUENCE [LARGE SCALE GENOMIC DNA]</scope>
    <source>
        <strain evidence="1 2">ST5x</strain>
    </source>
</reference>
<dbReference type="Gene3D" id="2.130.10.10">
    <property type="entry name" value="YVTN repeat-like/Quinoprotein amine dehydrogenase"/>
    <property type="match status" value="1"/>
</dbReference>
<proteinExistence type="predicted"/>
<sequence>MVFTADADGRCEVFTWDAATRRARQVTSRPRGTLHGAIDPDAHVWWFDEDEHGSGHWRFQTFAGGPDRPGLTGLPPGRPRGLAVTADGAVALALGDARATTLHVGDRGGPARTLARLDADATLTGATPGGRLLAVARAGAVTVHDHHGATRPVLPGAAGRLWSLGFDPAGGAGEDGAGGAVG</sequence>
<protein>
    <submittedName>
        <fullName evidence="1">S9 family peptidase</fullName>
    </submittedName>
</protein>
<dbReference type="Proteomes" id="UP000239322">
    <property type="component" value="Unassembled WGS sequence"/>
</dbReference>
<feature type="non-terminal residue" evidence="1">
    <location>
        <position position="182"/>
    </location>
</feature>
<evidence type="ECO:0000313" key="2">
    <source>
        <dbReference type="Proteomes" id="UP000239322"/>
    </source>
</evidence>